<evidence type="ECO:0000256" key="1">
    <source>
        <dbReference type="SAM" id="MobiDB-lite"/>
    </source>
</evidence>
<accession>A0A1C9EG91</accession>
<evidence type="ECO:0000313" key="2">
    <source>
        <dbReference type="EMBL" id="AON96509.1"/>
    </source>
</evidence>
<reference evidence="2" key="1">
    <citation type="submission" date="2016-07" db="EMBL/GenBank/DDBJ databases">
        <authorList>
            <person name="Vestergaard G."/>
            <person name="Garrett R.A."/>
        </authorList>
    </citation>
    <scope>NUCLEOTIDE SEQUENCE [LARGE SCALE GENOMIC DNA]</scope>
    <source>
        <strain evidence="2">ATV.v1</strain>
    </source>
</reference>
<dbReference type="Proteomes" id="UP000225139">
    <property type="component" value="Segment"/>
</dbReference>
<sequence>MPGQTQKTPAFTTDQFLDLINRLFGLDLAIVSERNIPLIINRLDDINLKLLLAKMMVNGMDEFIPFRHSPEGIRSINVEQIPPASGDPVDTPDYRLSIEYKNGEQDNFICTYDETKWKCTARDVDEITSIIGKRSQANSKNDSNSKDDLPNPFSV</sequence>
<name>A0A1C9EG91_ATV</name>
<feature type="region of interest" description="Disordered" evidence="1">
    <location>
        <begin position="135"/>
        <end position="155"/>
    </location>
</feature>
<proteinExistence type="predicted"/>
<organism evidence="2">
    <name type="scientific">Acidianus two-tailed phage variant 1</name>
    <dbReference type="NCBI Taxonomy" id="1898550"/>
    <lineage>
        <taxon>Viruses</taxon>
        <taxon>Viruses incertae sedis</taxon>
        <taxon>Bicaudaviridae</taxon>
        <taxon>Bicaudavirus</taxon>
        <taxon>Acidianus two-tailed virus</taxon>
    </lineage>
</organism>
<protein>
    <submittedName>
        <fullName evidence="2">Uncharacterized protein</fullName>
    </submittedName>
</protein>
<dbReference type="EMBL" id="KX607102">
    <property type="protein sequence ID" value="AON96509.1"/>
    <property type="molecule type" value="Genomic_DNA"/>
</dbReference>